<feature type="compositionally biased region" description="Polar residues" evidence="1">
    <location>
        <begin position="54"/>
        <end position="66"/>
    </location>
</feature>
<name>A0A4S8MI22_DENBC</name>
<feature type="region of interest" description="Disordered" evidence="1">
    <location>
        <begin position="80"/>
        <end position="212"/>
    </location>
</feature>
<dbReference type="EMBL" id="ML179077">
    <property type="protein sequence ID" value="THV02347.1"/>
    <property type="molecule type" value="Genomic_DNA"/>
</dbReference>
<evidence type="ECO:0000313" key="3">
    <source>
        <dbReference type="Proteomes" id="UP000297245"/>
    </source>
</evidence>
<evidence type="ECO:0000256" key="1">
    <source>
        <dbReference type="SAM" id="MobiDB-lite"/>
    </source>
</evidence>
<reference evidence="2 3" key="1">
    <citation type="journal article" date="2019" name="Nat. Ecol. Evol.">
        <title>Megaphylogeny resolves global patterns of mushroom evolution.</title>
        <authorList>
            <person name="Varga T."/>
            <person name="Krizsan K."/>
            <person name="Foldi C."/>
            <person name="Dima B."/>
            <person name="Sanchez-Garcia M."/>
            <person name="Sanchez-Ramirez S."/>
            <person name="Szollosi G.J."/>
            <person name="Szarkandi J.G."/>
            <person name="Papp V."/>
            <person name="Albert L."/>
            <person name="Andreopoulos W."/>
            <person name="Angelini C."/>
            <person name="Antonin V."/>
            <person name="Barry K.W."/>
            <person name="Bougher N.L."/>
            <person name="Buchanan P."/>
            <person name="Buyck B."/>
            <person name="Bense V."/>
            <person name="Catcheside P."/>
            <person name="Chovatia M."/>
            <person name="Cooper J."/>
            <person name="Damon W."/>
            <person name="Desjardin D."/>
            <person name="Finy P."/>
            <person name="Geml J."/>
            <person name="Haridas S."/>
            <person name="Hughes K."/>
            <person name="Justo A."/>
            <person name="Karasinski D."/>
            <person name="Kautmanova I."/>
            <person name="Kiss B."/>
            <person name="Kocsube S."/>
            <person name="Kotiranta H."/>
            <person name="LaButti K.M."/>
            <person name="Lechner B.E."/>
            <person name="Liimatainen K."/>
            <person name="Lipzen A."/>
            <person name="Lukacs Z."/>
            <person name="Mihaltcheva S."/>
            <person name="Morgado L.N."/>
            <person name="Niskanen T."/>
            <person name="Noordeloos M.E."/>
            <person name="Ohm R.A."/>
            <person name="Ortiz-Santana B."/>
            <person name="Ovrebo C."/>
            <person name="Racz N."/>
            <person name="Riley R."/>
            <person name="Savchenko A."/>
            <person name="Shiryaev A."/>
            <person name="Soop K."/>
            <person name="Spirin V."/>
            <person name="Szebenyi C."/>
            <person name="Tomsovsky M."/>
            <person name="Tulloss R.E."/>
            <person name="Uehling J."/>
            <person name="Grigoriev I.V."/>
            <person name="Vagvolgyi C."/>
            <person name="Papp T."/>
            <person name="Martin F.M."/>
            <person name="Miettinen O."/>
            <person name="Hibbett D.S."/>
            <person name="Nagy L.G."/>
        </authorList>
    </citation>
    <scope>NUCLEOTIDE SEQUENCE [LARGE SCALE GENOMIC DNA]</scope>
    <source>
        <strain evidence="2 3">CBS 962.96</strain>
    </source>
</reference>
<feature type="compositionally biased region" description="Polar residues" evidence="1">
    <location>
        <begin position="118"/>
        <end position="133"/>
    </location>
</feature>
<proteinExistence type="predicted"/>
<protein>
    <submittedName>
        <fullName evidence="2">Uncharacterized protein</fullName>
    </submittedName>
</protein>
<accession>A0A4S8MI22</accession>
<dbReference type="GO" id="GO:0000077">
    <property type="term" value="P:DNA damage checkpoint signaling"/>
    <property type="evidence" value="ECO:0007669"/>
    <property type="project" value="InterPro"/>
</dbReference>
<dbReference type="PANTHER" id="PTHR28594">
    <property type="entry name" value="ATR-INTERACTING PROTEIN"/>
    <property type="match status" value="1"/>
</dbReference>
<organism evidence="2 3">
    <name type="scientific">Dendrothele bispora (strain CBS 962.96)</name>
    <dbReference type="NCBI Taxonomy" id="1314807"/>
    <lineage>
        <taxon>Eukaryota</taxon>
        <taxon>Fungi</taxon>
        <taxon>Dikarya</taxon>
        <taxon>Basidiomycota</taxon>
        <taxon>Agaricomycotina</taxon>
        <taxon>Agaricomycetes</taxon>
        <taxon>Agaricomycetidae</taxon>
        <taxon>Agaricales</taxon>
        <taxon>Agaricales incertae sedis</taxon>
        <taxon>Dendrothele</taxon>
    </lineage>
</organism>
<dbReference type="AlphaFoldDB" id="A0A4S8MI22"/>
<feature type="compositionally biased region" description="Low complexity" evidence="1">
    <location>
        <begin position="140"/>
        <end position="195"/>
    </location>
</feature>
<gene>
    <name evidence="2" type="ORF">K435DRAFT_963088</name>
</gene>
<sequence length="912" mass="101562">MSMDFDDYFPDDFDEQTIAALDQVEQSYFAAESSKKNVQSPPPKRQKTEHGWTHATSSTPVNQAATSFGIDELPEISVSNDAYAFNPDEFASTPRLQTQNKQPQNQFKPPPSIPPPTSASHLNAARNNASQAPAFNRRPSSSSSHSGSIHLSQRQQSARSSTSRASRMSIIASALGTSSSVTSAPPVTTPGGTPSQSQGEPNTPIAPPLDETQIQNQLTKVMAELEELRNQNAKIQNDLKDAQDARLAKEGEVTVLRKGMERTAQEHARQIAQLNATKEELVTQKDKLDKDWKSELERVKTQYAFRQHEMESNAKKPPPSARQKNRYPSQSQFPSSQTPISRVIFTGSGPNTQSQSTPLRNTKSSRPQKSPDVSRKSAMLPGFENAFSVSTPKRASKIQPNPIPVQTQSEPEFAVPLPPKRLFAEEISHHKSSPPGDDSMSVWEANEDFPMLDAFDARPQADSIQQGQVSNTSPDLEDDELIENFVFFSRKAELTRLLLIHVFPSSGISTLQILAEAASKVSSTSRDTFSLPLSRILGIISDTTVDADYELVVSSLSRELLHLSLAMNQENLTKELTSLLNLITMFSYTFPHFATSLLSHLHKEDDTTPDVIVLFCDIVQQRFTPIDEQGLDRDFVHQVLSLLEVICRTASDDTHLLEAITSNAQVLKLLLDPSQPPWFLARSTRLLLLLYAFPGLRRVTFSFEEANGEEKIYLPPHLDNLCVHLTDNRRWDADSSVAKSNSLASFTLLSLANLNTSKKLALSFSLIPSLVVYLTQLTTPLWEEDETLLSSPKDISTRIRATLQTISLIHHLIFNTDSDPLNFRKLLQETQSSRFAGIIHMFIVTFGRLSYAQDLEWMDDERRREMTGVYELASELFDLVVDGPEGDSVYAAFQDQGEEGNIDEGEIENFFG</sequence>
<feature type="compositionally biased region" description="Low complexity" evidence="1">
    <location>
        <begin position="328"/>
        <end position="341"/>
    </location>
</feature>
<evidence type="ECO:0000313" key="2">
    <source>
        <dbReference type="EMBL" id="THV02347.1"/>
    </source>
</evidence>
<feature type="compositionally biased region" description="Polar residues" evidence="1">
    <location>
        <begin position="348"/>
        <end position="368"/>
    </location>
</feature>
<feature type="compositionally biased region" description="Basic and acidic residues" evidence="1">
    <location>
        <begin position="303"/>
        <end position="314"/>
    </location>
</feature>
<feature type="region of interest" description="Disordered" evidence="1">
    <location>
        <begin position="303"/>
        <end position="382"/>
    </location>
</feature>
<dbReference type="InterPro" id="IPR033349">
    <property type="entry name" value="ATRIP"/>
</dbReference>
<keyword evidence="3" id="KW-1185">Reference proteome</keyword>
<dbReference type="Proteomes" id="UP000297245">
    <property type="component" value="Unassembled WGS sequence"/>
</dbReference>
<dbReference type="GO" id="GO:0006281">
    <property type="term" value="P:DNA repair"/>
    <property type="evidence" value="ECO:0007669"/>
    <property type="project" value="TreeGrafter"/>
</dbReference>
<dbReference type="PANTHER" id="PTHR28594:SF1">
    <property type="entry name" value="ATR-INTERACTING PROTEIN"/>
    <property type="match status" value="1"/>
</dbReference>
<dbReference type="OrthoDB" id="3366922at2759"/>
<feature type="compositionally biased region" description="Pro residues" evidence="1">
    <location>
        <begin position="108"/>
        <end position="117"/>
    </location>
</feature>
<feature type="region of interest" description="Disordered" evidence="1">
    <location>
        <begin position="30"/>
        <end position="68"/>
    </location>
</feature>